<keyword evidence="10 20" id="KW-0067">ATP-binding</keyword>
<keyword evidence="14" id="KW-1015">Disulfide bond</keyword>
<keyword evidence="25" id="KW-1185">Reference proteome</keyword>
<organism evidence="24 25">
    <name type="scientific">Blomia tropicalis</name>
    <name type="common">Mite</name>
    <dbReference type="NCBI Taxonomy" id="40697"/>
    <lineage>
        <taxon>Eukaryota</taxon>
        <taxon>Metazoa</taxon>
        <taxon>Ecdysozoa</taxon>
        <taxon>Arthropoda</taxon>
        <taxon>Chelicerata</taxon>
        <taxon>Arachnida</taxon>
        <taxon>Acari</taxon>
        <taxon>Acariformes</taxon>
        <taxon>Sarcoptiformes</taxon>
        <taxon>Astigmata</taxon>
        <taxon>Glycyphagoidea</taxon>
        <taxon>Echimyopodidae</taxon>
        <taxon>Blomia</taxon>
    </lineage>
</organism>
<dbReference type="PANTHER" id="PTHR24416:SF481">
    <property type="entry name" value="TIE-LIKE RECEPTOR TYROSINE KINASE"/>
    <property type="match status" value="1"/>
</dbReference>
<evidence type="ECO:0000256" key="15">
    <source>
        <dbReference type="ARBA" id="ARBA00023170"/>
    </source>
</evidence>
<dbReference type="PROSITE" id="PS00109">
    <property type="entry name" value="PROTEIN_KINASE_TYR"/>
    <property type="match status" value="1"/>
</dbReference>
<dbReference type="PROSITE" id="PS00107">
    <property type="entry name" value="PROTEIN_KINASE_ATP"/>
    <property type="match status" value="1"/>
</dbReference>
<dbReference type="Gene3D" id="1.10.510.10">
    <property type="entry name" value="Transferase(Phosphotransferase) domain 1"/>
    <property type="match status" value="1"/>
</dbReference>
<keyword evidence="12 21" id="KW-0472">Membrane</keyword>
<dbReference type="InterPro" id="IPR050122">
    <property type="entry name" value="RTK"/>
</dbReference>
<evidence type="ECO:0000313" key="24">
    <source>
        <dbReference type="EMBL" id="KAJ6216295.1"/>
    </source>
</evidence>
<evidence type="ECO:0000256" key="8">
    <source>
        <dbReference type="ARBA" id="ARBA00022741"/>
    </source>
</evidence>
<dbReference type="FunFam" id="1.10.510.10:FF:000554">
    <property type="entry name" value="Predicted protein"/>
    <property type="match status" value="1"/>
</dbReference>
<evidence type="ECO:0000256" key="14">
    <source>
        <dbReference type="ARBA" id="ARBA00023157"/>
    </source>
</evidence>
<dbReference type="GO" id="GO:0007169">
    <property type="term" value="P:cell surface receptor protein tyrosine kinase signaling pathway"/>
    <property type="evidence" value="ECO:0007669"/>
    <property type="project" value="TreeGrafter"/>
</dbReference>
<evidence type="ECO:0000256" key="1">
    <source>
        <dbReference type="ARBA" id="ARBA00004167"/>
    </source>
</evidence>
<evidence type="ECO:0000256" key="18">
    <source>
        <dbReference type="ARBA" id="ARBA00051243"/>
    </source>
</evidence>
<evidence type="ECO:0000256" key="5">
    <source>
        <dbReference type="ARBA" id="ARBA00022692"/>
    </source>
</evidence>
<dbReference type="Pfam" id="PF07714">
    <property type="entry name" value="PK_Tyr_Ser-Thr"/>
    <property type="match status" value="1"/>
</dbReference>
<keyword evidence="7" id="KW-0677">Repeat</keyword>
<evidence type="ECO:0000256" key="6">
    <source>
        <dbReference type="ARBA" id="ARBA00022729"/>
    </source>
</evidence>
<comment type="catalytic activity">
    <reaction evidence="18">
        <text>L-tyrosyl-[protein] + ATP = O-phospho-L-tyrosyl-[protein] + ADP + H(+)</text>
        <dbReference type="Rhea" id="RHEA:10596"/>
        <dbReference type="Rhea" id="RHEA-COMP:10136"/>
        <dbReference type="Rhea" id="RHEA-COMP:20101"/>
        <dbReference type="ChEBI" id="CHEBI:15378"/>
        <dbReference type="ChEBI" id="CHEBI:30616"/>
        <dbReference type="ChEBI" id="CHEBI:46858"/>
        <dbReference type="ChEBI" id="CHEBI:61978"/>
        <dbReference type="ChEBI" id="CHEBI:456216"/>
        <dbReference type="EC" id="2.7.10.1"/>
    </reaction>
</comment>
<keyword evidence="5 21" id="KW-0812">Transmembrane</keyword>
<dbReference type="CDD" id="cd00192">
    <property type="entry name" value="PTKc"/>
    <property type="match status" value="1"/>
</dbReference>
<keyword evidence="9" id="KW-0418">Kinase</keyword>
<evidence type="ECO:0000256" key="10">
    <source>
        <dbReference type="ARBA" id="ARBA00022840"/>
    </source>
</evidence>
<dbReference type="InterPro" id="IPR008266">
    <property type="entry name" value="Tyr_kinase_AS"/>
</dbReference>
<dbReference type="SUPFAM" id="SSF56112">
    <property type="entry name" value="Protein kinase-like (PK-like)"/>
    <property type="match status" value="1"/>
</dbReference>
<evidence type="ECO:0000256" key="3">
    <source>
        <dbReference type="ARBA" id="ARBA00022553"/>
    </source>
</evidence>
<feature type="chain" id="PRO_5040283769" description="receptor protein-tyrosine kinase" evidence="22">
    <location>
        <begin position="23"/>
        <end position="567"/>
    </location>
</feature>
<dbReference type="SMART" id="SM00219">
    <property type="entry name" value="TyrKc"/>
    <property type="match status" value="1"/>
</dbReference>
<keyword evidence="15" id="KW-0675">Receptor</keyword>
<comment type="function">
    <text evidence="19">Receptor for basic fibroblast growth factor.</text>
</comment>
<gene>
    <name evidence="24" type="ORF">RDWZM_007452</name>
</gene>
<dbReference type="Gene3D" id="3.30.200.20">
    <property type="entry name" value="Phosphorylase Kinase, domain 1"/>
    <property type="match status" value="1"/>
</dbReference>
<reference evidence="24" key="1">
    <citation type="submission" date="2022-12" db="EMBL/GenBank/DDBJ databases">
        <title>Genome assemblies of Blomia tropicalis.</title>
        <authorList>
            <person name="Cui Y."/>
        </authorList>
    </citation>
    <scope>NUCLEOTIDE SEQUENCE</scope>
    <source>
        <tissue evidence="24">Adult mites</tissue>
    </source>
</reference>
<evidence type="ECO:0000256" key="21">
    <source>
        <dbReference type="SAM" id="Phobius"/>
    </source>
</evidence>
<dbReference type="InterPro" id="IPR000719">
    <property type="entry name" value="Prot_kinase_dom"/>
</dbReference>
<comment type="subcellular location">
    <subcellularLocation>
        <location evidence="1">Membrane</location>
        <topology evidence="1">Single-pass membrane protein</topology>
    </subcellularLocation>
</comment>
<keyword evidence="3" id="KW-0597">Phosphoprotein</keyword>
<dbReference type="InterPro" id="IPR011009">
    <property type="entry name" value="Kinase-like_dom_sf"/>
</dbReference>
<name>A0A9Q0RJF7_BLOTA</name>
<evidence type="ECO:0000256" key="20">
    <source>
        <dbReference type="PROSITE-ProRule" id="PRU10141"/>
    </source>
</evidence>
<dbReference type="PANTHER" id="PTHR24416">
    <property type="entry name" value="TYROSINE-PROTEIN KINASE RECEPTOR"/>
    <property type="match status" value="1"/>
</dbReference>
<keyword evidence="6 22" id="KW-0732">Signal</keyword>
<evidence type="ECO:0000256" key="11">
    <source>
        <dbReference type="ARBA" id="ARBA00022989"/>
    </source>
</evidence>
<sequence>MPFLLLLYSTIFFSVFVQSTTTDENQSSEMIEMTTIRPNKDILSSTSVIHTNVEHKSTNSFNISDNIKILASTTAPRVYLQKGNLQEVYLETNNESHKKTLRTHPVDGGVQTSIHIYFIFFIGIMPAAIGGFVWWLKNLKSNCARSKRRKSESNSDVERLSHSLMRGEKVPIDTLVHHIVKRAENLSESPSPNAPSYSSYFRSKLVKSRRVYSLEIPRRCLEMIEILGEGNFGQVWKARSYQGNGNRPMLVAVKTNKVNANFDQQEDLLKELDIMLQLGSHPNVVRLLGCCTENEPYYLVMEYISHGKLLSYLRLHRKDGSYYLESEKTHPPMTALIQNNNYMSYYNNQVYGYNEINRRHSNTKENLSSDDLIQFAYQISKGMEFISSHGIIHRDLASRNILIEICGNNKICKIADFGLSRSIRDKECDTYEMKHAGQMPIRWMSPEALSMGLFTTKSDVWAFGILVWEIATLGSTPYVGMNAQEVISFIRQGNICPQPEHCNDELYDLMKSCWAYKVEERFTFTDIKHYLAKMLLGVNEENSYIDLGHFDDKLYSYNSNGSPDEKL</sequence>
<evidence type="ECO:0000313" key="25">
    <source>
        <dbReference type="Proteomes" id="UP001142055"/>
    </source>
</evidence>
<evidence type="ECO:0000256" key="13">
    <source>
        <dbReference type="ARBA" id="ARBA00023137"/>
    </source>
</evidence>
<dbReference type="InterPro" id="IPR017441">
    <property type="entry name" value="Protein_kinase_ATP_BS"/>
</dbReference>
<dbReference type="GO" id="GO:0043235">
    <property type="term" value="C:receptor complex"/>
    <property type="evidence" value="ECO:0007669"/>
    <property type="project" value="TreeGrafter"/>
</dbReference>
<evidence type="ECO:0000256" key="17">
    <source>
        <dbReference type="ARBA" id="ARBA00023319"/>
    </source>
</evidence>
<dbReference type="PROSITE" id="PS50011">
    <property type="entry name" value="PROTEIN_KINASE_DOM"/>
    <property type="match status" value="1"/>
</dbReference>
<dbReference type="OMA" id="NLCAHNI"/>
<dbReference type="GO" id="GO:0004714">
    <property type="term" value="F:transmembrane receptor protein tyrosine kinase activity"/>
    <property type="evidence" value="ECO:0007669"/>
    <property type="project" value="UniProtKB-EC"/>
</dbReference>
<evidence type="ECO:0000256" key="4">
    <source>
        <dbReference type="ARBA" id="ARBA00022679"/>
    </source>
</evidence>
<dbReference type="Proteomes" id="UP001142055">
    <property type="component" value="Chromosome 3"/>
</dbReference>
<keyword evidence="16" id="KW-0325">Glycoprotein</keyword>
<comment type="caution">
    <text evidence="24">The sequence shown here is derived from an EMBL/GenBank/DDBJ whole genome shotgun (WGS) entry which is preliminary data.</text>
</comment>
<evidence type="ECO:0000259" key="23">
    <source>
        <dbReference type="PROSITE" id="PS50011"/>
    </source>
</evidence>
<dbReference type="GO" id="GO:0005886">
    <property type="term" value="C:plasma membrane"/>
    <property type="evidence" value="ECO:0007669"/>
    <property type="project" value="TreeGrafter"/>
</dbReference>
<keyword evidence="13" id="KW-0829">Tyrosine-protein kinase</keyword>
<protein>
    <recommendedName>
        <fullName evidence="2">receptor protein-tyrosine kinase</fullName>
        <ecNumber evidence="2">2.7.10.1</ecNumber>
    </recommendedName>
</protein>
<dbReference type="AlphaFoldDB" id="A0A9Q0RJF7"/>
<evidence type="ECO:0000256" key="19">
    <source>
        <dbReference type="ARBA" id="ARBA00056965"/>
    </source>
</evidence>
<dbReference type="GO" id="GO:0005524">
    <property type="term" value="F:ATP binding"/>
    <property type="evidence" value="ECO:0007669"/>
    <property type="project" value="UniProtKB-UniRule"/>
</dbReference>
<accession>A0A9Q0RJF7</accession>
<dbReference type="InterPro" id="IPR001245">
    <property type="entry name" value="Ser-Thr/Tyr_kinase_cat_dom"/>
</dbReference>
<dbReference type="EMBL" id="JAPWDV010000003">
    <property type="protein sequence ID" value="KAJ6216295.1"/>
    <property type="molecule type" value="Genomic_DNA"/>
</dbReference>
<evidence type="ECO:0000256" key="7">
    <source>
        <dbReference type="ARBA" id="ARBA00022737"/>
    </source>
</evidence>
<evidence type="ECO:0000256" key="22">
    <source>
        <dbReference type="SAM" id="SignalP"/>
    </source>
</evidence>
<dbReference type="EC" id="2.7.10.1" evidence="2"/>
<keyword evidence="4" id="KW-0808">Transferase</keyword>
<feature type="binding site" evidence="20">
    <location>
        <position position="254"/>
    </location>
    <ligand>
        <name>ATP</name>
        <dbReference type="ChEBI" id="CHEBI:30616"/>
    </ligand>
</feature>
<evidence type="ECO:0000256" key="12">
    <source>
        <dbReference type="ARBA" id="ARBA00023136"/>
    </source>
</evidence>
<evidence type="ECO:0000256" key="2">
    <source>
        <dbReference type="ARBA" id="ARBA00011902"/>
    </source>
</evidence>
<dbReference type="InterPro" id="IPR020635">
    <property type="entry name" value="Tyr_kinase_cat_dom"/>
</dbReference>
<feature type="domain" description="Protein kinase" evidence="23">
    <location>
        <begin position="221"/>
        <end position="532"/>
    </location>
</feature>
<keyword evidence="11 21" id="KW-1133">Transmembrane helix</keyword>
<evidence type="ECO:0000256" key="9">
    <source>
        <dbReference type="ARBA" id="ARBA00022777"/>
    </source>
</evidence>
<keyword evidence="17" id="KW-0393">Immunoglobulin domain</keyword>
<evidence type="ECO:0000256" key="16">
    <source>
        <dbReference type="ARBA" id="ARBA00023180"/>
    </source>
</evidence>
<proteinExistence type="predicted"/>
<dbReference type="FunFam" id="3.30.200.20:FF:000593">
    <property type="entry name" value="Predicted protein"/>
    <property type="match status" value="1"/>
</dbReference>
<feature type="transmembrane region" description="Helical" evidence="21">
    <location>
        <begin position="114"/>
        <end position="136"/>
    </location>
</feature>
<feature type="signal peptide" evidence="22">
    <location>
        <begin position="1"/>
        <end position="22"/>
    </location>
</feature>
<keyword evidence="8 20" id="KW-0547">Nucleotide-binding</keyword>